<name>A0A1H5TUM9_9BACT</name>
<gene>
    <name evidence="1" type="ORF">SAMN05421819_0747</name>
</gene>
<dbReference type="InterPro" id="IPR054251">
    <property type="entry name" value="DUF6982"/>
</dbReference>
<reference evidence="1 2" key="1">
    <citation type="submission" date="2016-10" db="EMBL/GenBank/DDBJ databases">
        <authorList>
            <person name="de Groot N.N."/>
        </authorList>
    </citation>
    <scope>NUCLEOTIDE SEQUENCE [LARGE SCALE GENOMIC DNA]</scope>
    <source>
        <strain evidence="1 2">DSM 22489</strain>
    </source>
</reference>
<protein>
    <submittedName>
        <fullName evidence="1">Uncharacterized protein</fullName>
    </submittedName>
</protein>
<dbReference type="OrthoDB" id="118450at2"/>
<dbReference type="Proteomes" id="UP000236728">
    <property type="component" value="Unassembled WGS sequence"/>
</dbReference>
<evidence type="ECO:0000313" key="2">
    <source>
        <dbReference type="Proteomes" id="UP000236728"/>
    </source>
</evidence>
<organism evidence="1 2">
    <name type="scientific">Bryocella elongata</name>
    <dbReference type="NCBI Taxonomy" id="863522"/>
    <lineage>
        <taxon>Bacteria</taxon>
        <taxon>Pseudomonadati</taxon>
        <taxon>Acidobacteriota</taxon>
        <taxon>Terriglobia</taxon>
        <taxon>Terriglobales</taxon>
        <taxon>Acidobacteriaceae</taxon>
        <taxon>Bryocella</taxon>
    </lineage>
</organism>
<dbReference type="RefSeq" id="WP_103931638.1">
    <property type="nucleotide sequence ID" value="NZ_FNVA01000001.1"/>
</dbReference>
<keyword evidence="2" id="KW-1185">Reference proteome</keyword>
<dbReference type="Pfam" id="PF22478">
    <property type="entry name" value="DUF6982"/>
    <property type="match status" value="1"/>
</dbReference>
<proteinExistence type="predicted"/>
<dbReference type="EMBL" id="FNVA01000001">
    <property type="protein sequence ID" value="SEF66535.1"/>
    <property type="molecule type" value="Genomic_DNA"/>
</dbReference>
<dbReference type="AlphaFoldDB" id="A0A1H5TUM9"/>
<accession>A0A1H5TUM9</accession>
<evidence type="ECO:0000313" key="1">
    <source>
        <dbReference type="EMBL" id="SEF66535.1"/>
    </source>
</evidence>
<sequence>MPAARKKVVIRQFDAGPSWGYLPPAGFVEGDAVVLLLPDGRTKPLQLNTIKLIAYVRDFNLDDANDPERLGRKTFLGRPRGEGLWLRIGFPDDDQLEGLTSFDLGFLDMLLEDRGLLLSPPDGRGNTQKIFVPRSAIRSLELLGAISSPSKRVSAERAKELVEELQAGLFEG</sequence>